<evidence type="ECO:0000313" key="1">
    <source>
        <dbReference type="EMBL" id="KAI3943717.1"/>
    </source>
</evidence>
<dbReference type="Proteomes" id="UP001202328">
    <property type="component" value="Unassembled WGS sequence"/>
</dbReference>
<gene>
    <name evidence="1" type="ORF">MKW98_004222</name>
</gene>
<name>A0AAD4T6E8_9MAGN</name>
<dbReference type="EMBL" id="JAJJMB010004170">
    <property type="protein sequence ID" value="KAI3943717.1"/>
    <property type="molecule type" value="Genomic_DNA"/>
</dbReference>
<proteinExistence type="predicted"/>
<protein>
    <submittedName>
        <fullName evidence="1">Uncharacterized protein</fullName>
    </submittedName>
</protein>
<comment type="caution">
    <text evidence="1">The sequence shown here is derived from an EMBL/GenBank/DDBJ whole genome shotgun (WGS) entry which is preliminary data.</text>
</comment>
<sequence length="78" mass="8908">MSEHQLFVSRRINLSKFRLESESSSGSMENLVRAYLGFDGVKLDVLTGRIQYSTVNAHVSFEIGKKIQAWKIKNRDSC</sequence>
<accession>A0AAD4T6E8</accession>
<reference evidence="1" key="1">
    <citation type="submission" date="2022-04" db="EMBL/GenBank/DDBJ databases">
        <title>A functionally conserved STORR gene fusion in Papaver species that diverged 16.8 million years ago.</title>
        <authorList>
            <person name="Catania T."/>
        </authorList>
    </citation>
    <scope>NUCLEOTIDE SEQUENCE</scope>
    <source>
        <strain evidence="1">S-188037</strain>
    </source>
</reference>
<keyword evidence="2" id="KW-1185">Reference proteome</keyword>
<dbReference type="AlphaFoldDB" id="A0AAD4T6E8"/>
<organism evidence="1 2">
    <name type="scientific">Papaver atlanticum</name>
    <dbReference type="NCBI Taxonomy" id="357466"/>
    <lineage>
        <taxon>Eukaryota</taxon>
        <taxon>Viridiplantae</taxon>
        <taxon>Streptophyta</taxon>
        <taxon>Embryophyta</taxon>
        <taxon>Tracheophyta</taxon>
        <taxon>Spermatophyta</taxon>
        <taxon>Magnoliopsida</taxon>
        <taxon>Ranunculales</taxon>
        <taxon>Papaveraceae</taxon>
        <taxon>Papaveroideae</taxon>
        <taxon>Papaver</taxon>
    </lineage>
</organism>
<evidence type="ECO:0000313" key="2">
    <source>
        <dbReference type="Proteomes" id="UP001202328"/>
    </source>
</evidence>